<evidence type="ECO:0000313" key="12">
    <source>
        <dbReference type="EMBL" id="MBF2734520.1"/>
    </source>
</evidence>
<accession>A0A930UAU8</accession>
<proteinExistence type="inferred from homology"/>
<feature type="domain" description="Aminoacyl-transfer RNA synthetases class-II family profile" evidence="11">
    <location>
        <begin position="166"/>
        <end position="474"/>
    </location>
</feature>
<dbReference type="PANTHER" id="PTHR42918:SF15">
    <property type="entry name" value="LYSINE--TRNA LIGASE, CHLOROPLASTIC_MITOCHONDRIAL"/>
    <property type="match status" value="1"/>
</dbReference>
<dbReference type="GO" id="GO:0006430">
    <property type="term" value="P:lysyl-tRNA aminoacylation"/>
    <property type="evidence" value="ECO:0007669"/>
    <property type="project" value="UniProtKB-UniRule"/>
</dbReference>
<evidence type="ECO:0000256" key="2">
    <source>
        <dbReference type="ARBA" id="ARBA00022490"/>
    </source>
</evidence>
<protein>
    <recommendedName>
        <fullName evidence="9">Lysine--tRNA ligase</fullName>
        <ecNumber evidence="9">6.1.1.6</ecNumber>
    </recommendedName>
    <alternativeName>
        <fullName evidence="9">Lysyl-tRNA synthetase</fullName>
        <shortName evidence="9">LysRS</shortName>
    </alternativeName>
</protein>
<evidence type="ECO:0000313" key="13">
    <source>
        <dbReference type="Proteomes" id="UP000604381"/>
    </source>
</evidence>
<dbReference type="SUPFAM" id="SSF55681">
    <property type="entry name" value="Class II aaRS and biotin synthetases"/>
    <property type="match status" value="1"/>
</dbReference>
<evidence type="ECO:0000256" key="8">
    <source>
        <dbReference type="ARBA" id="ARBA00048573"/>
    </source>
</evidence>
<dbReference type="Proteomes" id="UP000604381">
    <property type="component" value="Unassembled WGS sequence"/>
</dbReference>
<evidence type="ECO:0000259" key="11">
    <source>
        <dbReference type="PROSITE" id="PS50862"/>
    </source>
</evidence>
<dbReference type="Pfam" id="PF01336">
    <property type="entry name" value="tRNA_anti-codon"/>
    <property type="match status" value="1"/>
</dbReference>
<feature type="binding site" evidence="9">
    <location>
        <position position="397"/>
    </location>
    <ligand>
        <name>Mg(2+)</name>
        <dbReference type="ChEBI" id="CHEBI:18420"/>
        <label>1</label>
    </ligand>
</feature>
<dbReference type="InterPro" id="IPR012340">
    <property type="entry name" value="NA-bd_OB-fold"/>
</dbReference>
<keyword evidence="2 9" id="KW-0963">Cytoplasm</keyword>
<organism evidence="12 13">
    <name type="scientific">Candidatus Amphirhobacter heronislandensis</name>
    <dbReference type="NCBI Taxonomy" id="1732024"/>
    <lineage>
        <taxon>Bacteria</taxon>
        <taxon>Pseudomonadati</taxon>
        <taxon>Pseudomonadota</taxon>
        <taxon>Gammaproteobacteria</taxon>
        <taxon>Candidatus Tethybacterales</taxon>
        <taxon>Candidatus Tethybacteraceae</taxon>
        <taxon>Candidatus Amphirhobacter</taxon>
    </lineage>
</organism>
<dbReference type="InterPro" id="IPR045864">
    <property type="entry name" value="aa-tRNA-synth_II/BPL/LPL"/>
</dbReference>
<keyword evidence="13" id="KW-1185">Reference proteome</keyword>
<comment type="caution">
    <text evidence="12">The sequence shown here is derived from an EMBL/GenBank/DDBJ whole genome shotgun (WGS) entry which is preliminary data.</text>
</comment>
<dbReference type="GO" id="GO:0005524">
    <property type="term" value="F:ATP binding"/>
    <property type="evidence" value="ECO:0007669"/>
    <property type="project" value="UniProtKB-UniRule"/>
</dbReference>
<gene>
    <name evidence="9 12" type="primary">lysS</name>
    <name evidence="12" type="ORF">ISN26_00225</name>
</gene>
<dbReference type="InterPro" id="IPR018149">
    <property type="entry name" value="Lys-tRNA-synth_II_C"/>
</dbReference>
<dbReference type="NCBIfam" id="TIGR00499">
    <property type="entry name" value="lysS_bact"/>
    <property type="match status" value="1"/>
</dbReference>
<evidence type="ECO:0000256" key="1">
    <source>
        <dbReference type="ARBA" id="ARBA00008226"/>
    </source>
</evidence>
<dbReference type="InterPro" id="IPR004364">
    <property type="entry name" value="Aa-tRNA-synt_II"/>
</dbReference>
<feature type="binding site" evidence="9">
    <location>
        <position position="390"/>
    </location>
    <ligand>
        <name>Mg(2+)</name>
        <dbReference type="ChEBI" id="CHEBI:18420"/>
        <label>1</label>
    </ligand>
</feature>
<evidence type="ECO:0000256" key="10">
    <source>
        <dbReference type="RuleBase" id="RU000336"/>
    </source>
</evidence>
<dbReference type="InterPro" id="IPR002313">
    <property type="entry name" value="Lys-tRNA-ligase_II"/>
</dbReference>
<evidence type="ECO:0000256" key="5">
    <source>
        <dbReference type="ARBA" id="ARBA00022741"/>
    </source>
</evidence>
<dbReference type="GO" id="GO:0000049">
    <property type="term" value="F:tRNA binding"/>
    <property type="evidence" value="ECO:0007669"/>
    <property type="project" value="TreeGrafter"/>
</dbReference>
<comment type="catalytic activity">
    <reaction evidence="8 9 10">
        <text>tRNA(Lys) + L-lysine + ATP = L-lysyl-tRNA(Lys) + AMP + diphosphate</text>
        <dbReference type="Rhea" id="RHEA:20792"/>
        <dbReference type="Rhea" id="RHEA-COMP:9696"/>
        <dbReference type="Rhea" id="RHEA-COMP:9697"/>
        <dbReference type="ChEBI" id="CHEBI:30616"/>
        <dbReference type="ChEBI" id="CHEBI:32551"/>
        <dbReference type="ChEBI" id="CHEBI:33019"/>
        <dbReference type="ChEBI" id="CHEBI:78442"/>
        <dbReference type="ChEBI" id="CHEBI:78529"/>
        <dbReference type="ChEBI" id="CHEBI:456215"/>
        <dbReference type="EC" id="6.1.1.6"/>
    </reaction>
</comment>
<dbReference type="NCBIfam" id="NF001756">
    <property type="entry name" value="PRK00484.1"/>
    <property type="match status" value="1"/>
</dbReference>
<dbReference type="InterPro" id="IPR004365">
    <property type="entry name" value="NA-bd_OB_tRNA"/>
</dbReference>
<evidence type="ECO:0000256" key="4">
    <source>
        <dbReference type="ARBA" id="ARBA00022723"/>
    </source>
</evidence>
<keyword evidence="7 9" id="KW-0030">Aminoacyl-tRNA synthetase</keyword>
<evidence type="ECO:0000256" key="9">
    <source>
        <dbReference type="HAMAP-Rule" id="MF_00252"/>
    </source>
</evidence>
<feature type="binding site" evidence="9">
    <location>
        <position position="397"/>
    </location>
    <ligand>
        <name>Mg(2+)</name>
        <dbReference type="ChEBI" id="CHEBI:18420"/>
        <label>2</label>
    </ligand>
</feature>
<dbReference type="Pfam" id="PF00152">
    <property type="entry name" value="tRNA-synt_2"/>
    <property type="match status" value="1"/>
</dbReference>
<dbReference type="PRINTS" id="PR00982">
    <property type="entry name" value="TRNASYNTHLYS"/>
</dbReference>
<evidence type="ECO:0000256" key="3">
    <source>
        <dbReference type="ARBA" id="ARBA00022598"/>
    </source>
</evidence>
<evidence type="ECO:0000256" key="6">
    <source>
        <dbReference type="ARBA" id="ARBA00022840"/>
    </source>
</evidence>
<dbReference type="GO" id="GO:0004824">
    <property type="term" value="F:lysine-tRNA ligase activity"/>
    <property type="evidence" value="ECO:0007669"/>
    <property type="project" value="UniProtKB-UniRule"/>
</dbReference>
<dbReference type="PANTHER" id="PTHR42918">
    <property type="entry name" value="LYSYL-TRNA SYNTHETASE"/>
    <property type="match status" value="1"/>
</dbReference>
<dbReference type="AlphaFoldDB" id="A0A930UAU8"/>
<evidence type="ECO:0000256" key="7">
    <source>
        <dbReference type="ARBA" id="ARBA00023146"/>
    </source>
</evidence>
<dbReference type="HAMAP" id="MF_00252">
    <property type="entry name" value="Lys_tRNA_synth_class2"/>
    <property type="match status" value="1"/>
</dbReference>
<keyword evidence="9" id="KW-0648">Protein biosynthesis</keyword>
<comment type="similarity">
    <text evidence="1 9">Belongs to the class-II aminoacyl-tRNA synthetase family.</text>
</comment>
<dbReference type="EC" id="6.1.1.6" evidence="9"/>
<comment type="subunit">
    <text evidence="9">Homodimer.</text>
</comment>
<sequence>MKEKGSLSIEEALAQRQRRLDGLREQGQAYPNSFVRSCTLREARARPVAEDGPELSLAGRLTNVRTAGKAAFANIADADGELQLYVQQDAAEAFAWFGELDFGDVVGVTGRLFTTRRGELTLRVERGVTLAKCLQNYTPKSAATDERQRKRRYLALAQQPELRRRFAARTRLLAATREFFGARGFLEVETPMLHAVQGGAAARPFTTEHQALGRDYFLRIAPELYLKRLLVGGYEKVFELNRSFRNEGMSDDSDFMDLTAEFIQALAAVDWLERGADFTPGKLNFKDHEIDCAAPFARIALPESLVRRHGWSAAEVEDAGFLAKQAAALPGAKAAKAQTEPELGALQCLLFEKTVEDTLIQPTFVTDFPASMSPLARRSDADPTRAERFELYVGGREIANAFSELNDPEEQARVFEEQAARAAGGDAEAMRYDEDYIAALRYGMPPAAGAGIGIDRLAMLLLDCATIRDVILFPQQRPEREGKD</sequence>
<comment type="cofactor">
    <cofactor evidence="9 10">
        <name>Mg(2+)</name>
        <dbReference type="ChEBI" id="CHEBI:18420"/>
    </cofactor>
    <text evidence="9 10">Binds 3 Mg(2+) ions per subunit.</text>
</comment>
<dbReference type="CDD" id="cd04322">
    <property type="entry name" value="LysRS_N"/>
    <property type="match status" value="1"/>
</dbReference>
<dbReference type="InterPro" id="IPR006195">
    <property type="entry name" value="aa-tRNA-synth_II"/>
</dbReference>
<keyword evidence="6 9" id="KW-0067">ATP-binding</keyword>
<dbReference type="EMBL" id="JADHEI010000009">
    <property type="protein sequence ID" value="MBF2734520.1"/>
    <property type="molecule type" value="Genomic_DNA"/>
</dbReference>
<dbReference type="Gene3D" id="2.40.50.140">
    <property type="entry name" value="Nucleic acid-binding proteins"/>
    <property type="match status" value="1"/>
</dbReference>
<keyword evidence="9 10" id="KW-0460">Magnesium</keyword>
<dbReference type="PROSITE" id="PS50862">
    <property type="entry name" value="AA_TRNA_LIGASE_II"/>
    <property type="match status" value="1"/>
</dbReference>
<dbReference type="Gene3D" id="3.30.930.10">
    <property type="entry name" value="Bira Bifunctional Protein, Domain 2"/>
    <property type="match status" value="1"/>
</dbReference>
<dbReference type="InterPro" id="IPR044136">
    <property type="entry name" value="Lys-tRNA-ligase_II_N"/>
</dbReference>
<dbReference type="GO" id="GO:0005829">
    <property type="term" value="C:cytosol"/>
    <property type="evidence" value="ECO:0007669"/>
    <property type="project" value="TreeGrafter"/>
</dbReference>
<keyword evidence="5 9" id="KW-0547">Nucleotide-binding</keyword>
<reference evidence="12" key="1">
    <citation type="submission" date="2020-10" db="EMBL/GenBank/DDBJ databases">
        <title>An improved Amphimedon queenslandica hologenome assembly reveals how three proteobacterial symbionts can extend the metabolic phenotypic of their marine sponge host.</title>
        <authorList>
            <person name="Degnan B."/>
            <person name="Degnan S."/>
            <person name="Xiang X."/>
        </authorList>
    </citation>
    <scope>NUCLEOTIDE SEQUENCE</scope>
    <source>
        <strain evidence="12">AqS2</strain>
    </source>
</reference>
<keyword evidence="4 9" id="KW-0479">Metal-binding</keyword>
<dbReference type="SUPFAM" id="SSF50249">
    <property type="entry name" value="Nucleic acid-binding proteins"/>
    <property type="match status" value="1"/>
</dbReference>
<dbReference type="GO" id="GO:0000287">
    <property type="term" value="F:magnesium ion binding"/>
    <property type="evidence" value="ECO:0007669"/>
    <property type="project" value="UniProtKB-UniRule"/>
</dbReference>
<comment type="subcellular location">
    <subcellularLocation>
        <location evidence="9">Cytoplasm</location>
    </subcellularLocation>
</comment>
<name>A0A930UAU8_9GAMM</name>
<keyword evidence="3 9" id="KW-0436">Ligase</keyword>